<evidence type="ECO:0000313" key="3">
    <source>
        <dbReference type="Proteomes" id="UP000053617"/>
    </source>
</evidence>
<dbReference type="Gene3D" id="3.40.50.300">
    <property type="entry name" value="P-loop containing nucleotide triphosphate hydrolases"/>
    <property type="match status" value="1"/>
</dbReference>
<dbReference type="GO" id="GO:0005524">
    <property type="term" value="F:ATP binding"/>
    <property type="evidence" value="ECO:0007669"/>
    <property type="project" value="InterPro"/>
</dbReference>
<evidence type="ECO:0000259" key="1">
    <source>
        <dbReference type="SMART" id="SM00382"/>
    </source>
</evidence>
<dbReference type="RefSeq" id="XP_013270823.1">
    <property type="nucleotide sequence ID" value="XM_013415369.1"/>
</dbReference>
<dbReference type="Pfam" id="PF22942">
    <property type="entry name" value="DUF7025"/>
    <property type="match status" value="1"/>
</dbReference>
<sequence length="1274" mass="143653">MGSTDESTSSKILAVLCQINARLEEMDRRLQFVQPSLPSLSQFSAATDDKGEIPISESKFRSFTTKQKVYPDGQVHLQEISIFGPDLLALLQGMSNPCPNLDDDTRQKKCMFPFADLVAHWDALSLLCKESTQTEPQFRSIVCPRNLRVDLREDISELLHCIEFAANCRSCIGERCANAERGLVRFEHLPSLFAPGALLSSAADADDQQVVEVLSCDTDSTSSSLRHCLVEYWHFRWTGEAFTKIGGRFQIEHYTGTKRIDGLPFRPLINSDASLADLKQAISKSELSLEVFKKLKNTAKGDYPLWHYDGKVFDDGNKTQSSDRVIVDPKAFSEHHKDKSTSEPTLGCHCPTCTAPFSIDDVSNTERHCLLVPTRVEGYLLKSRKWVSVPLRGLHGPSDQWELTIIDHVVVLDDAIKESLKLDILTYLEKRNRYYNESSDIIGHLPGLVLHFHGPRGVGKTLTAEALAEYSQRPLLFLSLAELGLGSSTFNRNLSETMNLSARWGAILVIAEADDLLQARSLHEDMARNALVATLLDRLNHFHGALILLTSHVSALDRALKAYVKQVAFRPLSADASARIFRFFLERAETENTEVEREILEWFQDVTTDWEASGREIRGLFVTAVDRASAKRRTLTLDDVIKAYTAMTGRRNDWDFVTESSLYVDLSQKEDQAAGRQTTQTLLHEFGTACSVPDDGRLPLAFSKSFFECRRPDPSSQLITRLSELTEALQQRHGDFHVVDWGWPRTRWCPQAGCVYQLRHQGSSASSPSETAQGRWKRAGFTFGLRRLLDEGGHNRGCGKPWRRLLLCQGLASVAGDVRGKGLMTSDNCRYLPVFPWVAINNACSDPPETPELFLHPLVRSITAHLGATPRRLQSPIGLGTLGKDDQGFHIVFYELLHLGEPPAGVASLPNMVPFYDRKSKFLRKSCFTMLHVPSGEDLPLPDVIHWTIVCLTPTNFWPSEETYAISESPSLRAQSLHYVAKALSVAAARWHDVLQELDELVDSGDALREPDRLQDILFDDNAFSISKRYFWAINVVHEIVNLLDDNIQKWALYQKTAVTPFRQTGCVPGEVEDWQEKAQATLRRADQEAADACTELKRLRQAFQEKLERITVMRDGLFNASAVMESRASTQLGENVKLLTFVSIFFLPWGSAWQAAIWSINESYSREALVIVTTLVALPTYFVTFNLNNLIRILHRAYAPRRRVLVEQMERDHKWSWLANRLKAFQRSEAGERRPSEWMVMAFALRQMALALAETVSGLFRLTGRRRQNGGDV</sequence>
<dbReference type="AlphaFoldDB" id="A0A0D2FNN7"/>
<dbReference type="Proteomes" id="UP000053617">
    <property type="component" value="Unassembled WGS sequence"/>
</dbReference>
<dbReference type="VEuPathDB" id="FungiDB:Z518_07240"/>
<dbReference type="OrthoDB" id="5428055at2759"/>
<dbReference type="PANTHER" id="PTHR46411">
    <property type="entry name" value="FAMILY ATPASE, PUTATIVE-RELATED"/>
    <property type="match status" value="1"/>
</dbReference>
<protein>
    <recommendedName>
        <fullName evidence="1">AAA+ ATPase domain-containing protein</fullName>
    </recommendedName>
</protein>
<accession>A0A0D2FNN7</accession>
<dbReference type="InterPro" id="IPR003959">
    <property type="entry name" value="ATPase_AAA_core"/>
</dbReference>
<organism evidence="2 3">
    <name type="scientific">Rhinocladiella mackenziei CBS 650.93</name>
    <dbReference type="NCBI Taxonomy" id="1442369"/>
    <lineage>
        <taxon>Eukaryota</taxon>
        <taxon>Fungi</taxon>
        <taxon>Dikarya</taxon>
        <taxon>Ascomycota</taxon>
        <taxon>Pezizomycotina</taxon>
        <taxon>Eurotiomycetes</taxon>
        <taxon>Chaetothyriomycetidae</taxon>
        <taxon>Chaetothyriales</taxon>
        <taxon>Herpotrichiellaceae</taxon>
        <taxon>Rhinocladiella</taxon>
    </lineage>
</organism>
<dbReference type="Pfam" id="PF00004">
    <property type="entry name" value="AAA"/>
    <property type="match status" value="1"/>
</dbReference>
<evidence type="ECO:0000313" key="2">
    <source>
        <dbReference type="EMBL" id="KIX03687.1"/>
    </source>
</evidence>
<dbReference type="EMBL" id="KN847479">
    <property type="protein sequence ID" value="KIX03687.1"/>
    <property type="molecule type" value="Genomic_DNA"/>
</dbReference>
<dbReference type="PANTHER" id="PTHR46411:SF2">
    <property type="entry name" value="AAA+ ATPASE DOMAIN-CONTAINING PROTEIN"/>
    <property type="match status" value="1"/>
</dbReference>
<reference evidence="2 3" key="1">
    <citation type="submission" date="2015-01" db="EMBL/GenBank/DDBJ databases">
        <title>The Genome Sequence of Rhinocladiella mackenzie CBS 650.93.</title>
        <authorList>
            <consortium name="The Broad Institute Genomics Platform"/>
            <person name="Cuomo C."/>
            <person name="de Hoog S."/>
            <person name="Gorbushina A."/>
            <person name="Stielow B."/>
            <person name="Teixiera M."/>
            <person name="Abouelleil A."/>
            <person name="Chapman S.B."/>
            <person name="Priest M."/>
            <person name="Young S.K."/>
            <person name="Wortman J."/>
            <person name="Nusbaum C."/>
            <person name="Birren B."/>
        </authorList>
    </citation>
    <scope>NUCLEOTIDE SEQUENCE [LARGE SCALE GENOMIC DNA]</scope>
    <source>
        <strain evidence="2 3">CBS 650.93</strain>
    </source>
</reference>
<dbReference type="GO" id="GO:0016887">
    <property type="term" value="F:ATP hydrolysis activity"/>
    <property type="evidence" value="ECO:0007669"/>
    <property type="project" value="InterPro"/>
</dbReference>
<feature type="domain" description="AAA+ ATPase" evidence="1">
    <location>
        <begin position="446"/>
        <end position="574"/>
    </location>
</feature>
<dbReference type="SUPFAM" id="SSF52540">
    <property type="entry name" value="P-loop containing nucleoside triphosphate hydrolases"/>
    <property type="match status" value="1"/>
</dbReference>
<dbReference type="HOGENOM" id="CLU_263680_0_0_1"/>
<gene>
    <name evidence="2" type="ORF">Z518_07240</name>
</gene>
<proteinExistence type="predicted"/>
<dbReference type="STRING" id="1442369.A0A0D2FNN7"/>
<dbReference type="InterPro" id="IPR054289">
    <property type="entry name" value="DUF7025"/>
</dbReference>
<keyword evidence="3" id="KW-1185">Reference proteome</keyword>
<dbReference type="InterPro" id="IPR003593">
    <property type="entry name" value="AAA+_ATPase"/>
</dbReference>
<dbReference type="GeneID" id="25295311"/>
<dbReference type="SMART" id="SM00382">
    <property type="entry name" value="AAA"/>
    <property type="match status" value="1"/>
</dbReference>
<dbReference type="InterPro" id="IPR027417">
    <property type="entry name" value="P-loop_NTPase"/>
</dbReference>
<name>A0A0D2FNN7_9EURO</name>